<sequence>MDYCDYKRFTVSNGVTASTATLCREAGTDYRAISPNYAELSRPPSISQATYRRIKFSYSLRLTSALRDRRN</sequence>
<evidence type="ECO:0000313" key="2">
    <source>
        <dbReference type="Proteomes" id="UP000791440"/>
    </source>
</evidence>
<dbReference type="EMBL" id="JH668295">
    <property type="protein sequence ID" value="KAG6442691.1"/>
    <property type="molecule type" value="Genomic_DNA"/>
</dbReference>
<dbReference type="Proteomes" id="UP000791440">
    <property type="component" value="Unassembled WGS sequence"/>
</dbReference>
<comment type="caution">
    <text evidence="1">The sequence shown here is derived from an EMBL/GenBank/DDBJ whole genome shotgun (WGS) entry which is preliminary data.</text>
</comment>
<reference evidence="1" key="2">
    <citation type="submission" date="2020-12" db="EMBL/GenBank/DDBJ databases">
        <authorList>
            <person name="Kanost M."/>
        </authorList>
    </citation>
    <scope>NUCLEOTIDE SEQUENCE</scope>
</reference>
<name>A0A921YNK7_MANSE</name>
<evidence type="ECO:0000313" key="1">
    <source>
        <dbReference type="EMBL" id="KAG6442691.1"/>
    </source>
</evidence>
<reference evidence="1" key="1">
    <citation type="journal article" date="2016" name="Insect Biochem. Mol. Biol.">
        <title>Multifaceted biological insights from a draft genome sequence of the tobacco hornworm moth, Manduca sexta.</title>
        <authorList>
            <person name="Kanost M.R."/>
            <person name="Arrese E.L."/>
            <person name="Cao X."/>
            <person name="Chen Y.R."/>
            <person name="Chellapilla S."/>
            <person name="Goldsmith M.R."/>
            <person name="Grosse-Wilde E."/>
            <person name="Heckel D.G."/>
            <person name="Herndon N."/>
            <person name="Jiang H."/>
            <person name="Papanicolaou A."/>
            <person name="Qu J."/>
            <person name="Soulages J.L."/>
            <person name="Vogel H."/>
            <person name="Walters J."/>
            <person name="Waterhouse R.M."/>
            <person name="Ahn S.J."/>
            <person name="Almeida F.C."/>
            <person name="An C."/>
            <person name="Aqrawi P."/>
            <person name="Bretschneider A."/>
            <person name="Bryant W.B."/>
            <person name="Bucks S."/>
            <person name="Chao H."/>
            <person name="Chevignon G."/>
            <person name="Christen J.M."/>
            <person name="Clarke D.F."/>
            <person name="Dittmer N.T."/>
            <person name="Ferguson L.C.F."/>
            <person name="Garavelou S."/>
            <person name="Gordon K.H.J."/>
            <person name="Gunaratna R.T."/>
            <person name="Han Y."/>
            <person name="Hauser F."/>
            <person name="He Y."/>
            <person name="Heidel-Fischer H."/>
            <person name="Hirsh A."/>
            <person name="Hu Y."/>
            <person name="Jiang H."/>
            <person name="Kalra D."/>
            <person name="Klinner C."/>
            <person name="Konig C."/>
            <person name="Kovar C."/>
            <person name="Kroll A.R."/>
            <person name="Kuwar S.S."/>
            <person name="Lee S.L."/>
            <person name="Lehman R."/>
            <person name="Li K."/>
            <person name="Li Z."/>
            <person name="Liang H."/>
            <person name="Lovelace S."/>
            <person name="Lu Z."/>
            <person name="Mansfield J.H."/>
            <person name="McCulloch K.J."/>
            <person name="Mathew T."/>
            <person name="Morton B."/>
            <person name="Muzny D.M."/>
            <person name="Neunemann D."/>
            <person name="Ongeri F."/>
            <person name="Pauchet Y."/>
            <person name="Pu L.L."/>
            <person name="Pyrousis I."/>
            <person name="Rao X.J."/>
            <person name="Redding A."/>
            <person name="Roesel C."/>
            <person name="Sanchez-Gracia A."/>
            <person name="Schaack S."/>
            <person name="Shukla A."/>
            <person name="Tetreau G."/>
            <person name="Wang Y."/>
            <person name="Xiong G.H."/>
            <person name="Traut W."/>
            <person name="Walsh T.K."/>
            <person name="Worley K.C."/>
            <person name="Wu D."/>
            <person name="Wu W."/>
            <person name="Wu Y.Q."/>
            <person name="Zhang X."/>
            <person name="Zou Z."/>
            <person name="Zucker H."/>
            <person name="Briscoe A.D."/>
            <person name="Burmester T."/>
            <person name="Clem R.J."/>
            <person name="Feyereisen R."/>
            <person name="Grimmelikhuijzen C.J.P."/>
            <person name="Hamodrakas S.J."/>
            <person name="Hansson B.S."/>
            <person name="Huguet E."/>
            <person name="Jermiin L.S."/>
            <person name="Lan Q."/>
            <person name="Lehman H.K."/>
            <person name="Lorenzen M."/>
            <person name="Merzendorfer H."/>
            <person name="Michalopoulos I."/>
            <person name="Morton D.B."/>
            <person name="Muthukrishnan S."/>
            <person name="Oakeshott J.G."/>
            <person name="Palmer W."/>
            <person name="Park Y."/>
            <person name="Passarelli A.L."/>
            <person name="Rozas J."/>
            <person name="Schwartz L.M."/>
            <person name="Smith W."/>
            <person name="Southgate A."/>
            <person name="Vilcinskas A."/>
            <person name="Vogt R."/>
            <person name="Wang P."/>
            <person name="Werren J."/>
            <person name="Yu X.Q."/>
            <person name="Zhou J.J."/>
            <person name="Brown S.J."/>
            <person name="Scherer S.E."/>
            <person name="Richards S."/>
            <person name="Blissard G.W."/>
        </authorList>
    </citation>
    <scope>NUCLEOTIDE SEQUENCE</scope>
</reference>
<accession>A0A921YNK7</accession>
<gene>
    <name evidence="1" type="ORF">O3G_MSEX002433</name>
</gene>
<dbReference type="AlphaFoldDB" id="A0A921YNK7"/>
<keyword evidence="2" id="KW-1185">Reference proteome</keyword>
<organism evidence="1 2">
    <name type="scientific">Manduca sexta</name>
    <name type="common">Tobacco hawkmoth</name>
    <name type="synonym">Tobacco hornworm</name>
    <dbReference type="NCBI Taxonomy" id="7130"/>
    <lineage>
        <taxon>Eukaryota</taxon>
        <taxon>Metazoa</taxon>
        <taxon>Ecdysozoa</taxon>
        <taxon>Arthropoda</taxon>
        <taxon>Hexapoda</taxon>
        <taxon>Insecta</taxon>
        <taxon>Pterygota</taxon>
        <taxon>Neoptera</taxon>
        <taxon>Endopterygota</taxon>
        <taxon>Lepidoptera</taxon>
        <taxon>Glossata</taxon>
        <taxon>Ditrysia</taxon>
        <taxon>Bombycoidea</taxon>
        <taxon>Sphingidae</taxon>
        <taxon>Sphinginae</taxon>
        <taxon>Sphingini</taxon>
        <taxon>Manduca</taxon>
    </lineage>
</organism>
<protein>
    <submittedName>
        <fullName evidence="1">Uncharacterized protein</fullName>
    </submittedName>
</protein>
<proteinExistence type="predicted"/>